<name>A0ACC1P1E9_9APHY</name>
<keyword evidence="2" id="KW-1185">Reference proteome</keyword>
<organism evidence="1 2">
    <name type="scientific">Trametes sanguinea</name>
    <dbReference type="NCBI Taxonomy" id="158606"/>
    <lineage>
        <taxon>Eukaryota</taxon>
        <taxon>Fungi</taxon>
        <taxon>Dikarya</taxon>
        <taxon>Basidiomycota</taxon>
        <taxon>Agaricomycotina</taxon>
        <taxon>Agaricomycetes</taxon>
        <taxon>Polyporales</taxon>
        <taxon>Polyporaceae</taxon>
        <taxon>Trametes</taxon>
    </lineage>
</organism>
<sequence>MMPFTMKDGVPFSSLRCNQPSLISLRSSLGQGDLYLEHQKRFGAADVAFLVAGAHSNGNHAIPPNGFHPAWYEARETSGSDPTSRSAQRAKMKTQLKSLLHDPIEELQLAGCILPEGPSVPGCILCRQKSAQKIAQGRS</sequence>
<dbReference type="EMBL" id="JANSHE010003601">
    <property type="protein sequence ID" value="KAJ2985348.1"/>
    <property type="molecule type" value="Genomic_DNA"/>
</dbReference>
<evidence type="ECO:0000313" key="2">
    <source>
        <dbReference type="Proteomes" id="UP001144978"/>
    </source>
</evidence>
<accession>A0ACC1P1E9</accession>
<gene>
    <name evidence="1" type="ORF">NUW54_g10180</name>
</gene>
<proteinExistence type="predicted"/>
<protein>
    <submittedName>
        <fullName evidence="1">Uncharacterized protein</fullName>
    </submittedName>
</protein>
<evidence type="ECO:0000313" key="1">
    <source>
        <dbReference type="EMBL" id="KAJ2985348.1"/>
    </source>
</evidence>
<dbReference type="Proteomes" id="UP001144978">
    <property type="component" value="Unassembled WGS sequence"/>
</dbReference>
<comment type="caution">
    <text evidence="1">The sequence shown here is derived from an EMBL/GenBank/DDBJ whole genome shotgun (WGS) entry which is preliminary data.</text>
</comment>
<reference evidence="1" key="1">
    <citation type="submission" date="2022-08" db="EMBL/GenBank/DDBJ databases">
        <title>Genome Sequence of Pycnoporus sanguineus.</title>
        <authorList>
            <person name="Buettner E."/>
        </authorList>
    </citation>
    <scope>NUCLEOTIDE SEQUENCE</scope>
    <source>
        <strain evidence="1">CG-C14</strain>
    </source>
</reference>